<dbReference type="EMBL" id="JBELQD010000029">
    <property type="protein sequence ID" value="MER2290750.1"/>
    <property type="molecule type" value="Genomic_DNA"/>
</dbReference>
<proteinExistence type="predicted"/>
<gene>
    <name evidence="2" type="ORF">ABS770_21060</name>
</gene>
<organism evidence="2 3">
    <name type="scientific">Methylobacterium brachiatum</name>
    <dbReference type="NCBI Taxonomy" id="269660"/>
    <lineage>
        <taxon>Bacteria</taxon>
        <taxon>Pseudomonadati</taxon>
        <taxon>Pseudomonadota</taxon>
        <taxon>Alphaproteobacteria</taxon>
        <taxon>Hyphomicrobiales</taxon>
        <taxon>Methylobacteriaceae</taxon>
        <taxon>Methylobacterium</taxon>
    </lineage>
</organism>
<name>A0ABV1R7S2_9HYPH</name>
<evidence type="ECO:0000256" key="1">
    <source>
        <dbReference type="SAM" id="MobiDB-lite"/>
    </source>
</evidence>
<accession>A0ABV1R7S2</accession>
<evidence type="ECO:0000313" key="2">
    <source>
        <dbReference type="EMBL" id="MER2290750.1"/>
    </source>
</evidence>
<keyword evidence="3" id="KW-1185">Reference proteome</keyword>
<evidence type="ECO:0000313" key="3">
    <source>
        <dbReference type="Proteomes" id="UP001432995"/>
    </source>
</evidence>
<protein>
    <submittedName>
        <fullName evidence="2">Uncharacterized protein</fullName>
    </submittedName>
</protein>
<sequence>MRDRGESLHLSKLRYDLAAASVVVKFNRLGFALKYFDPNQPRVPAGQREGVQWSSTSSGSGKRRTDNGVQFVAQSYSFGVLVAEIPKKIGRNCVYEFDFGLVMVEGPTNLRCIQELPSAAVSHGMLLNDNFRR</sequence>
<comment type="caution">
    <text evidence="2">The sequence shown here is derived from an EMBL/GenBank/DDBJ whole genome shotgun (WGS) entry which is preliminary data.</text>
</comment>
<feature type="region of interest" description="Disordered" evidence="1">
    <location>
        <begin position="40"/>
        <end position="65"/>
    </location>
</feature>
<dbReference type="RefSeq" id="WP_350380232.1">
    <property type="nucleotide sequence ID" value="NZ_JBELQD010000029.1"/>
</dbReference>
<reference evidence="2" key="1">
    <citation type="submission" date="2024-06" db="EMBL/GenBank/DDBJ databases">
        <authorList>
            <person name="Campbell A.G."/>
        </authorList>
    </citation>
    <scope>NUCLEOTIDE SEQUENCE</scope>
    <source>
        <strain evidence="2">EM17</strain>
    </source>
</reference>
<dbReference type="Proteomes" id="UP001432995">
    <property type="component" value="Unassembled WGS sequence"/>
</dbReference>